<evidence type="ECO:0000313" key="5">
    <source>
        <dbReference type="EMBL" id="MCX2803028.1"/>
    </source>
</evidence>
<dbReference type="RefSeq" id="WP_067150871.1">
    <property type="nucleotide sequence ID" value="NZ_CP014864.1"/>
</dbReference>
<protein>
    <submittedName>
        <fullName evidence="5">DUF3426 domain-containing protein</fullName>
    </submittedName>
</protein>
<dbReference type="KEGG" id="mthd:A3224_02140"/>
<evidence type="ECO:0000313" key="4">
    <source>
        <dbReference type="EMBL" id="AMX01539.1"/>
    </source>
</evidence>
<accession>A0A143HIJ8</accession>
<dbReference type="Pfam" id="PF11906">
    <property type="entry name" value="DUF3426"/>
    <property type="match status" value="1"/>
</dbReference>
<evidence type="ECO:0000256" key="2">
    <source>
        <dbReference type="SAM" id="Phobius"/>
    </source>
</evidence>
<dbReference type="Proteomes" id="UP001209730">
    <property type="component" value="Unassembled WGS sequence"/>
</dbReference>
<feature type="compositionally biased region" description="Polar residues" evidence="1">
    <location>
        <begin position="176"/>
        <end position="196"/>
    </location>
</feature>
<feature type="domain" description="Zinc finger/thioredoxin putative" evidence="3">
    <location>
        <begin position="6"/>
        <end position="39"/>
    </location>
</feature>
<gene>
    <name evidence="4" type="ORF">A3224_02140</name>
    <name evidence="5" type="ORF">OQJ68_14635</name>
</gene>
<feature type="transmembrane region" description="Helical" evidence="2">
    <location>
        <begin position="234"/>
        <end position="256"/>
    </location>
</feature>
<keyword evidence="2" id="KW-0472">Membrane</keyword>
<organism evidence="4 6">
    <name type="scientific">Microbulbifer thermotolerans</name>
    <dbReference type="NCBI Taxonomy" id="252514"/>
    <lineage>
        <taxon>Bacteria</taxon>
        <taxon>Pseudomonadati</taxon>
        <taxon>Pseudomonadota</taxon>
        <taxon>Gammaproteobacteria</taxon>
        <taxon>Cellvibrionales</taxon>
        <taxon>Microbulbiferaceae</taxon>
        <taxon>Microbulbifer</taxon>
    </lineage>
</organism>
<dbReference type="Proteomes" id="UP000076077">
    <property type="component" value="Chromosome"/>
</dbReference>
<keyword evidence="2" id="KW-0812">Transmembrane</keyword>
<feature type="region of interest" description="Disordered" evidence="1">
    <location>
        <begin position="76"/>
        <end position="98"/>
    </location>
</feature>
<reference evidence="4" key="2">
    <citation type="submission" date="2016-03" db="EMBL/GenBank/DDBJ databases">
        <authorList>
            <person name="Ploux O."/>
        </authorList>
    </citation>
    <scope>NUCLEOTIDE SEQUENCE [LARGE SCALE GENOMIC DNA]</scope>
    <source>
        <strain evidence="4">DAU221</strain>
    </source>
</reference>
<reference evidence="5" key="3">
    <citation type="submission" date="2022-11" db="EMBL/GenBank/DDBJ databases">
        <title>Chitin-degrading and fungicidal potential of chitinolytic bacterial strains from marine environment of the Pacific Ocean regions.</title>
        <authorList>
            <person name="Pentekhina I."/>
            <person name="Nedashkovskaya O."/>
            <person name="Seitkalieva A."/>
            <person name="Podvolotskaya A."/>
            <person name="Tekutyeva L."/>
            <person name="Balabanova L."/>
        </authorList>
    </citation>
    <scope>NUCLEOTIDE SEQUENCE</scope>
    <source>
        <strain evidence="5">KMM 6838</strain>
    </source>
</reference>
<feature type="compositionally biased region" description="Acidic residues" evidence="1">
    <location>
        <begin position="124"/>
        <end position="143"/>
    </location>
</feature>
<dbReference type="EMBL" id="JAPHQB010000029">
    <property type="protein sequence ID" value="MCX2803028.1"/>
    <property type="molecule type" value="Genomic_DNA"/>
</dbReference>
<name>A0A143HIJ8_MICTH</name>
<dbReference type="OrthoDB" id="5294582at2"/>
<dbReference type="NCBIfam" id="TIGR02098">
    <property type="entry name" value="MJ0042_CXXC"/>
    <property type="match status" value="1"/>
</dbReference>
<dbReference type="STRING" id="252514.A3224_02140"/>
<evidence type="ECO:0000256" key="1">
    <source>
        <dbReference type="SAM" id="MobiDB-lite"/>
    </source>
</evidence>
<proteinExistence type="predicted"/>
<dbReference type="GeneID" id="76606846"/>
<sequence>MSQLVTRCPHCSTPFHVNEQQLRAARGAVRCGSCLQVFRADENIVFDEGAPSEHKRLEALLEDDDILIHDDMDLEDEEETTAPTDKTPPPPSAVREEDEQPLIDDAFGDSQWQEIAAAPSAIQEDGDEEDDDNEVLLDDDWDDTPWANEIPQAPQKPDSTPPPTNREERKPPRSALSGQTRHTPLPNTSKETSASAASHDFAAGSERERLISAIEPAPLEVAWSPHRERRVPGWLWTLLALLLAAGILAQVAYFRFDSLSKRQPWRNIYAAVCPMLDCELPPQVDLQAIHTSNLVVRSHAQIQGALVVDAILLNTAPFDQPFPRLLLSFRDLKNKPVASRLFEPEDYLQGELAGRRQMPSGSPVHIGIEIVDPGKEAVNYELQIAP</sequence>
<evidence type="ECO:0000313" key="6">
    <source>
        <dbReference type="Proteomes" id="UP000076077"/>
    </source>
</evidence>
<keyword evidence="2" id="KW-1133">Transmembrane helix</keyword>
<keyword evidence="6" id="KW-1185">Reference proteome</keyword>
<dbReference type="InterPro" id="IPR011723">
    <property type="entry name" value="Znf/thioredoxin_put"/>
</dbReference>
<dbReference type="AlphaFoldDB" id="A0A143HIJ8"/>
<reference evidence="6" key="1">
    <citation type="submission" date="2016-03" db="EMBL/GenBank/DDBJ databases">
        <authorList>
            <person name="Lee Y.-S."/>
            <person name="Choi Y.-L."/>
        </authorList>
    </citation>
    <scope>NUCLEOTIDE SEQUENCE [LARGE SCALE GENOMIC DNA]</scope>
    <source>
        <strain evidence="6">DAU221</strain>
    </source>
</reference>
<feature type="region of interest" description="Disordered" evidence="1">
    <location>
        <begin position="119"/>
        <end position="202"/>
    </location>
</feature>
<evidence type="ECO:0000259" key="3">
    <source>
        <dbReference type="Pfam" id="PF13717"/>
    </source>
</evidence>
<dbReference type="EMBL" id="CP014864">
    <property type="protein sequence ID" value="AMX01539.1"/>
    <property type="molecule type" value="Genomic_DNA"/>
</dbReference>
<dbReference type="Pfam" id="PF13717">
    <property type="entry name" value="Zn_ribbon_4"/>
    <property type="match status" value="1"/>
</dbReference>
<dbReference type="InterPro" id="IPR021834">
    <property type="entry name" value="DUF3426"/>
</dbReference>